<evidence type="ECO:0000256" key="1">
    <source>
        <dbReference type="SAM" id="Phobius"/>
    </source>
</evidence>
<evidence type="ECO:0000313" key="4">
    <source>
        <dbReference type="Proteomes" id="UP001140949"/>
    </source>
</evidence>
<protein>
    <recommendedName>
        <fullName evidence="2">Transposase MuDR plant domain-containing protein</fullName>
    </recommendedName>
</protein>
<feature type="transmembrane region" description="Helical" evidence="1">
    <location>
        <begin position="335"/>
        <end position="366"/>
    </location>
</feature>
<reference evidence="3" key="2">
    <citation type="submission" date="2023-04" db="EMBL/GenBank/DDBJ databases">
        <authorList>
            <person name="Bruccoleri R.E."/>
            <person name="Oakeley E.J."/>
            <person name="Faust A.-M."/>
            <person name="Dessus-Babus S."/>
            <person name="Altorfer M."/>
            <person name="Burckhardt D."/>
            <person name="Oertli M."/>
            <person name="Naumann U."/>
            <person name="Petersen F."/>
            <person name="Wong J."/>
        </authorList>
    </citation>
    <scope>NUCLEOTIDE SEQUENCE</scope>
    <source>
        <strain evidence="3">GSM-AAB239-AS_SAM_17_03QT</strain>
        <tissue evidence="3">Leaf</tissue>
    </source>
</reference>
<reference evidence="3" key="1">
    <citation type="journal article" date="2023" name="GigaByte">
        <title>Genome assembly of the bearded iris, Iris pallida Lam.</title>
        <authorList>
            <person name="Bruccoleri R.E."/>
            <person name="Oakeley E.J."/>
            <person name="Faust A.M.E."/>
            <person name="Altorfer M."/>
            <person name="Dessus-Babus S."/>
            <person name="Burckhardt D."/>
            <person name="Oertli M."/>
            <person name="Naumann U."/>
            <person name="Petersen F."/>
            <person name="Wong J."/>
        </authorList>
    </citation>
    <scope>NUCLEOTIDE SEQUENCE</scope>
    <source>
        <strain evidence="3">GSM-AAB239-AS_SAM_17_03QT</strain>
    </source>
</reference>
<proteinExistence type="predicted"/>
<dbReference type="Proteomes" id="UP001140949">
    <property type="component" value="Unassembled WGS sequence"/>
</dbReference>
<keyword evidence="4" id="KW-1185">Reference proteome</keyword>
<dbReference type="PANTHER" id="PTHR31973">
    <property type="entry name" value="POLYPROTEIN, PUTATIVE-RELATED"/>
    <property type="match status" value="1"/>
</dbReference>
<dbReference type="EMBL" id="JANAVB010009592">
    <property type="protein sequence ID" value="KAJ6840235.1"/>
    <property type="molecule type" value="Genomic_DNA"/>
</dbReference>
<comment type="caution">
    <text evidence="3">The sequence shown here is derived from an EMBL/GenBank/DDBJ whole genome shotgun (WGS) entry which is preliminary data.</text>
</comment>
<evidence type="ECO:0000259" key="2">
    <source>
        <dbReference type="Pfam" id="PF03108"/>
    </source>
</evidence>
<sequence length="383" mass="43413">MDGNLTILCSLGGVLNGLAYQGSLTQVLLVDRNISFLSLHNLIIDQYSIDYEFILVHIFVSNCINVDSEDAWKFVLQVNAQSPYINIYVTPPPSINVSNLPACNTFNAGPSSSHQVIPFTEEEHVVDDVNNDDENSDDLIENLDDELDDSVDSLSTPELFIGKQFENRSKFRSFISDIAIRRNFTCSATLNNATGIIYKCNSSNCHWRVYAKAIGRGERFSIATLENIHSCLGGLTTASHPLATTVWVKNQIIDKIRDNQSYSPSCVVKDIFREHRIHIKYCKAWKARELALSEINGSYIDAYSSLEEYGLRIIETNPGSQCFMKITENNRFERIFILLMLLFFPLNIEVFYLLLVLMILTINYILLHMLLLRVKTLILGIGF</sequence>
<organism evidence="3 4">
    <name type="scientific">Iris pallida</name>
    <name type="common">Sweet iris</name>
    <dbReference type="NCBI Taxonomy" id="29817"/>
    <lineage>
        <taxon>Eukaryota</taxon>
        <taxon>Viridiplantae</taxon>
        <taxon>Streptophyta</taxon>
        <taxon>Embryophyta</taxon>
        <taxon>Tracheophyta</taxon>
        <taxon>Spermatophyta</taxon>
        <taxon>Magnoliopsida</taxon>
        <taxon>Liliopsida</taxon>
        <taxon>Asparagales</taxon>
        <taxon>Iridaceae</taxon>
        <taxon>Iridoideae</taxon>
        <taxon>Irideae</taxon>
        <taxon>Iris</taxon>
    </lineage>
</organism>
<accession>A0AAX6HIE6</accession>
<dbReference type="Pfam" id="PF03108">
    <property type="entry name" value="DBD_Tnp_Mut"/>
    <property type="match status" value="1"/>
</dbReference>
<dbReference type="PANTHER" id="PTHR31973:SF187">
    <property type="entry name" value="MUTATOR TRANSPOSASE MUDRA PROTEIN"/>
    <property type="match status" value="1"/>
</dbReference>
<keyword evidence="1" id="KW-0472">Membrane</keyword>
<name>A0AAX6HIE6_IRIPA</name>
<keyword evidence="1" id="KW-1133">Transmembrane helix</keyword>
<evidence type="ECO:0000313" key="3">
    <source>
        <dbReference type="EMBL" id="KAJ6840235.1"/>
    </source>
</evidence>
<dbReference type="AlphaFoldDB" id="A0AAX6HIE6"/>
<keyword evidence="1" id="KW-0812">Transmembrane</keyword>
<dbReference type="InterPro" id="IPR004332">
    <property type="entry name" value="Transposase_MuDR"/>
</dbReference>
<gene>
    <name evidence="3" type="ORF">M6B38_311485</name>
</gene>
<feature type="domain" description="Transposase MuDR plant" evidence="2">
    <location>
        <begin position="161"/>
        <end position="214"/>
    </location>
</feature>